<dbReference type="InterPro" id="IPR010281">
    <property type="entry name" value="DUF885"/>
</dbReference>
<keyword evidence="3" id="KW-1185">Reference proteome</keyword>
<dbReference type="Pfam" id="PF05960">
    <property type="entry name" value="DUF885"/>
    <property type="match status" value="1"/>
</dbReference>
<evidence type="ECO:0000313" key="2">
    <source>
        <dbReference type="EMBL" id="MBS9523792.1"/>
    </source>
</evidence>
<gene>
    <name evidence="2" type="ORF">KI659_07165</name>
</gene>
<dbReference type="PANTHER" id="PTHR33361">
    <property type="entry name" value="GLR0591 PROTEIN"/>
    <property type="match status" value="1"/>
</dbReference>
<name>A0AAP2G198_9BACT</name>
<evidence type="ECO:0000313" key="3">
    <source>
        <dbReference type="Proteomes" id="UP001319104"/>
    </source>
</evidence>
<dbReference type="PANTHER" id="PTHR33361:SF2">
    <property type="entry name" value="DUF885 DOMAIN-CONTAINING PROTEIN"/>
    <property type="match status" value="1"/>
</dbReference>
<sequence length="563" mass="66657">MIKCFTVTIIAIFLSLQAFATDIPTLIWQFQADKSALSRKYTLKESEEFYDRFEKLYADYHTSLSEVDFASLSHSAQVDFILLKNHLDKELYQLKLDRGDFEKVKSFGEFLEPLRIFIVDRRRGNHPESEKIAEVFQAQRKELAQQRKGLESNEQKLERWQLAEKASGMVAELGKNLEEAFKFYDGYDPEFSWWVTQPYENLKKDLEVYAEFLKDYYSTEAVKDDGSGIIGRPIGREAIIESLGHEFIPYTPEELVEIAEKEFAWSEKQMLYASRELGFGDDWKAALEHVKGTYFPVGEWPAEINRMAEEAVEFLEERDVITIPEMAKETWRMRMMSPAEQRFAPFFLGGEVIQIAYPTDEMSHEEKMMSLRGNNPHFSRAVVHHELIPGHHLQQFMNQRHKTHRRLFYTPFWTEGWALYWEFNLWDKDFPRNAEDRIGMMFWRMHRSARIIFSLNYHMEKMTPQESIDFLVERVGHERANAEAEVRRSFEGRYGPLYQIAYMTGGLQFYHLKKELVDNGQMGEKEFHDRIMQENSIPVALVRAILKEEPLSRDEEVKWRFYE</sequence>
<accession>A0AAP2G198</accession>
<proteinExistence type="predicted"/>
<organism evidence="2 3">
    <name type="scientific">Litoribacter ruber</name>
    <dbReference type="NCBI Taxonomy" id="702568"/>
    <lineage>
        <taxon>Bacteria</taxon>
        <taxon>Pseudomonadati</taxon>
        <taxon>Bacteroidota</taxon>
        <taxon>Cytophagia</taxon>
        <taxon>Cytophagales</taxon>
        <taxon>Cyclobacteriaceae</taxon>
        <taxon>Litoribacter</taxon>
    </lineage>
</organism>
<keyword evidence="1" id="KW-0732">Signal</keyword>
<protein>
    <submittedName>
        <fullName evidence="2">DUF885 family protein</fullName>
    </submittedName>
</protein>
<reference evidence="2 3" key="1">
    <citation type="submission" date="2021-05" db="EMBL/GenBank/DDBJ databases">
        <authorList>
            <person name="Zhang Z.D."/>
            <person name="Osman G."/>
        </authorList>
    </citation>
    <scope>NUCLEOTIDE SEQUENCE [LARGE SCALE GENOMIC DNA]</scope>
    <source>
        <strain evidence="2 3">KCTC 32217</strain>
    </source>
</reference>
<feature type="signal peptide" evidence="1">
    <location>
        <begin position="1"/>
        <end position="20"/>
    </location>
</feature>
<dbReference type="RefSeq" id="WP_213944679.1">
    <property type="nucleotide sequence ID" value="NZ_JAHCMY010000003.1"/>
</dbReference>
<dbReference type="EMBL" id="JAHCMY010000003">
    <property type="protein sequence ID" value="MBS9523792.1"/>
    <property type="molecule type" value="Genomic_DNA"/>
</dbReference>
<comment type="caution">
    <text evidence="2">The sequence shown here is derived from an EMBL/GenBank/DDBJ whole genome shotgun (WGS) entry which is preliminary data.</text>
</comment>
<feature type="chain" id="PRO_5042985655" evidence="1">
    <location>
        <begin position="21"/>
        <end position="563"/>
    </location>
</feature>
<evidence type="ECO:0000256" key="1">
    <source>
        <dbReference type="SAM" id="SignalP"/>
    </source>
</evidence>
<dbReference type="Proteomes" id="UP001319104">
    <property type="component" value="Unassembled WGS sequence"/>
</dbReference>
<dbReference type="AlphaFoldDB" id="A0AAP2G198"/>